<dbReference type="RefSeq" id="XP_003031588.1">
    <property type="nucleotide sequence ID" value="XM_003031542.1"/>
</dbReference>
<dbReference type="AlphaFoldDB" id="D8Q3U8"/>
<dbReference type="GeneID" id="9592677"/>
<name>D8Q3U8_SCHCM</name>
<keyword evidence="2" id="KW-1185">Reference proteome</keyword>
<dbReference type="VEuPathDB" id="FungiDB:SCHCODRAFT_01095216"/>
<dbReference type="KEGG" id="scm:SCHCO_01095216"/>
<proteinExistence type="predicted"/>
<organism evidence="2">
    <name type="scientific">Schizophyllum commune (strain H4-8 / FGSC 9210)</name>
    <name type="common">Split gill fungus</name>
    <dbReference type="NCBI Taxonomy" id="578458"/>
    <lineage>
        <taxon>Eukaryota</taxon>
        <taxon>Fungi</taxon>
        <taxon>Dikarya</taxon>
        <taxon>Basidiomycota</taxon>
        <taxon>Agaricomycotina</taxon>
        <taxon>Agaricomycetes</taxon>
        <taxon>Agaricomycetidae</taxon>
        <taxon>Agaricales</taxon>
        <taxon>Schizophyllaceae</taxon>
        <taxon>Schizophyllum</taxon>
    </lineage>
</organism>
<accession>D8Q3U8</accession>
<sequence>MCGFTIWVTSNDNKCGNYLELVGDEDNPNNLSPYMVYHADDPNFTACDYPQCRYHPDHQHAPEDREKTCDQLNCWKGPYVATYLFESHLSDEVYQLPRTSSSRVV</sequence>
<protein>
    <submittedName>
        <fullName evidence="1">Uncharacterized protein</fullName>
    </submittedName>
</protein>
<dbReference type="EMBL" id="GL377306">
    <property type="protein sequence ID" value="EFI96685.1"/>
    <property type="molecule type" value="Genomic_DNA"/>
</dbReference>
<gene>
    <name evidence="1" type="ORF">SCHCODRAFT_108672</name>
</gene>
<evidence type="ECO:0000313" key="1">
    <source>
        <dbReference type="EMBL" id="EFI96685.1"/>
    </source>
</evidence>
<dbReference type="Proteomes" id="UP000007431">
    <property type="component" value="Unassembled WGS sequence"/>
</dbReference>
<reference evidence="1 2" key="1">
    <citation type="journal article" date="2010" name="Nat. Biotechnol.">
        <title>Genome sequence of the model mushroom Schizophyllum commune.</title>
        <authorList>
            <person name="Ohm R.A."/>
            <person name="de Jong J.F."/>
            <person name="Lugones L.G."/>
            <person name="Aerts A."/>
            <person name="Kothe E."/>
            <person name="Stajich J.E."/>
            <person name="de Vries R.P."/>
            <person name="Record E."/>
            <person name="Levasseur A."/>
            <person name="Baker S.E."/>
            <person name="Bartholomew K.A."/>
            <person name="Coutinho P.M."/>
            <person name="Erdmann S."/>
            <person name="Fowler T.J."/>
            <person name="Gathman A.C."/>
            <person name="Lombard V."/>
            <person name="Henrissat B."/>
            <person name="Knabe N."/>
            <person name="Kuees U."/>
            <person name="Lilly W.W."/>
            <person name="Lindquist E."/>
            <person name="Lucas S."/>
            <person name="Magnuson J.K."/>
            <person name="Piumi F."/>
            <person name="Raudaskoski M."/>
            <person name="Salamov A."/>
            <person name="Schmutz J."/>
            <person name="Schwarze F.W.M.R."/>
            <person name="vanKuyk P.A."/>
            <person name="Horton J.S."/>
            <person name="Grigoriev I.V."/>
            <person name="Woesten H.A.B."/>
        </authorList>
    </citation>
    <scope>NUCLEOTIDE SEQUENCE [LARGE SCALE GENOMIC DNA]</scope>
    <source>
        <strain evidence="2">H4-8 / FGSC 9210</strain>
    </source>
</reference>
<evidence type="ECO:0000313" key="2">
    <source>
        <dbReference type="Proteomes" id="UP000007431"/>
    </source>
</evidence>
<dbReference type="HOGENOM" id="CLU_2238166_0_0_1"/>
<feature type="non-terminal residue" evidence="1">
    <location>
        <position position="105"/>
    </location>
</feature>
<dbReference type="InParanoid" id="D8Q3U8"/>